<name>A0A2G4EWW6_9CYAN</name>
<dbReference type="OrthoDB" id="9787983at2"/>
<dbReference type="Pfam" id="PF00072">
    <property type="entry name" value="Response_reg"/>
    <property type="match status" value="1"/>
</dbReference>
<dbReference type="Gene3D" id="3.40.50.2300">
    <property type="match status" value="1"/>
</dbReference>
<dbReference type="EMBL" id="NXIB02000166">
    <property type="protein sequence ID" value="PHX53657.1"/>
    <property type="molecule type" value="Genomic_DNA"/>
</dbReference>
<dbReference type="InterPro" id="IPR035919">
    <property type="entry name" value="EAL_sf"/>
</dbReference>
<dbReference type="Proteomes" id="UP000226442">
    <property type="component" value="Unassembled WGS sequence"/>
</dbReference>
<gene>
    <name evidence="4" type="ORF">CP500_020315</name>
</gene>
<feature type="modified residue" description="4-aspartylphosphate" evidence="1">
    <location>
        <position position="52"/>
    </location>
</feature>
<reference evidence="4" key="1">
    <citation type="submission" date="2017-10" db="EMBL/GenBank/DDBJ databases">
        <title>Draft genome sequence of the planktic cyanobacteria Tychonema bourrellyi isolated from alpine lentic freshwater.</title>
        <authorList>
            <person name="Tett A."/>
            <person name="Armanini F."/>
            <person name="Asnicar F."/>
            <person name="Boscaini A."/>
            <person name="Pasolli E."/>
            <person name="Zolfo M."/>
            <person name="Donati C."/>
            <person name="Salmaso N."/>
            <person name="Segata N."/>
        </authorList>
    </citation>
    <scope>NUCLEOTIDE SEQUENCE</scope>
    <source>
        <strain evidence="4">FEM_GT703</strain>
    </source>
</reference>
<dbReference type="AlphaFoldDB" id="A0A2G4EWW6"/>
<dbReference type="InterPro" id="IPR050706">
    <property type="entry name" value="Cyclic-di-GMP_PDE-like"/>
</dbReference>
<dbReference type="PROSITE" id="PS50110">
    <property type="entry name" value="RESPONSE_REGULATORY"/>
    <property type="match status" value="1"/>
</dbReference>
<dbReference type="Pfam" id="PF00563">
    <property type="entry name" value="EAL"/>
    <property type="match status" value="1"/>
</dbReference>
<keyword evidence="1" id="KW-0597">Phosphoprotein</keyword>
<evidence type="ECO:0000259" key="3">
    <source>
        <dbReference type="PROSITE" id="PS50883"/>
    </source>
</evidence>
<dbReference type="RefSeq" id="WP_096831396.1">
    <property type="nucleotide sequence ID" value="NZ_NXIB02000166.1"/>
</dbReference>
<evidence type="ECO:0000259" key="2">
    <source>
        <dbReference type="PROSITE" id="PS50110"/>
    </source>
</evidence>
<sequence length="448" mass="49562">MLKILVIEDDELIRETLVQLLEFQNYRVIVAQNGRVGVQMALSEIPDLILCDVQMPELDGYEVLRTLRQNSLAATIPFIFLTALGAKADFRRGMELGGDDYLTKPFTKAELLGAISSRVSKRQTITQPLTVALQQAEARLNDLVNDSTTSNPVCSEKLALEALLRRALAQGEFQVYYQPQVDIPTGQIIGAEALVRWQNPDRGIISPCEFIPLAEETGLIIQIGEWVLLSACAQAASWLAAGFSPFRISVNLSPRQLSDPQLKTRIVQILETTGLEPTNLELEMTESALVENATVAGTTINELKALGIRIAVDDFGTGYATLGYLKQFAFDSLKIDRIFVRNANEDAQNAAITTAVILLGHSLNMTVIAEGVETEAELAFLKKHQCDIMQGYLFSRPQPTSIFENLLVADQHLFELPTETVPSQVISFVPFSDREKPKNISMSADFRF</sequence>
<keyword evidence="5" id="KW-1185">Reference proteome</keyword>
<feature type="domain" description="Response regulatory" evidence="2">
    <location>
        <begin position="3"/>
        <end position="119"/>
    </location>
</feature>
<dbReference type="Gene3D" id="3.20.20.450">
    <property type="entry name" value="EAL domain"/>
    <property type="match status" value="1"/>
</dbReference>
<dbReference type="GO" id="GO:0000160">
    <property type="term" value="P:phosphorelay signal transduction system"/>
    <property type="evidence" value="ECO:0007669"/>
    <property type="project" value="InterPro"/>
</dbReference>
<dbReference type="CDD" id="cd01948">
    <property type="entry name" value="EAL"/>
    <property type="match status" value="1"/>
</dbReference>
<evidence type="ECO:0000313" key="4">
    <source>
        <dbReference type="EMBL" id="PHX53657.1"/>
    </source>
</evidence>
<proteinExistence type="predicted"/>
<evidence type="ECO:0000256" key="1">
    <source>
        <dbReference type="PROSITE-ProRule" id="PRU00169"/>
    </source>
</evidence>
<organism evidence="4 5">
    <name type="scientific">Tychonema bourrellyi FEM_GT703</name>
    <dbReference type="NCBI Taxonomy" id="2040638"/>
    <lineage>
        <taxon>Bacteria</taxon>
        <taxon>Bacillati</taxon>
        <taxon>Cyanobacteriota</taxon>
        <taxon>Cyanophyceae</taxon>
        <taxon>Oscillatoriophycideae</taxon>
        <taxon>Oscillatoriales</taxon>
        <taxon>Microcoleaceae</taxon>
        <taxon>Tychonema</taxon>
    </lineage>
</organism>
<feature type="domain" description="EAL" evidence="3">
    <location>
        <begin position="157"/>
        <end position="411"/>
    </location>
</feature>
<dbReference type="GO" id="GO:0071111">
    <property type="term" value="F:cyclic-guanylate-specific phosphodiesterase activity"/>
    <property type="evidence" value="ECO:0007669"/>
    <property type="project" value="InterPro"/>
</dbReference>
<dbReference type="PANTHER" id="PTHR33121">
    <property type="entry name" value="CYCLIC DI-GMP PHOSPHODIESTERASE PDEF"/>
    <property type="match status" value="1"/>
</dbReference>
<dbReference type="SUPFAM" id="SSF141868">
    <property type="entry name" value="EAL domain-like"/>
    <property type="match status" value="1"/>
</dbReference>
<protein>
    <submittedName>
        <fullName evidence="4">Diguanylate cyclase</fullName>
    </submittedName>
</protein>
<dbReference type="InterPro" id="IPR001633">
    <property type="entry name" value="EAL_dom"/>
</dbReference>
<dbReference type="PROSITE" id="PS50883">
    <property type="entry name" value="EAL"/>
    <property type="match status" value="1"/>
</dbReference>
<dbReference type="InterPro" id="IPR011006">
    <property type="entry name" value="CheY-like_superfamily"/>
</dbReference>
<accession>A0A2G4EWW6</accession>
<dbReference type="CDD" id="cd17574">
    <property type="entry name" value="REC_OmpR"/>
    <property type="match status" value="1"/>
</dbReference>
<dbReference type="PANTHER" id="PTHR33121:SF70">
    <property type="entry name" value="SIGNALING PROTEIN YKOW"/>
    <property type="match status" value="1"/>
</dbReference>
<dbReference type="FunFam" id="3.20.20.450:FF:000001">
    <property type="entry name" value="Cyclic di-GMP phosphodiesterase yahA"/>
    <property type="match status" value="1"/>
</dbReference>
<evidence type="ECO:0000313" key="5">
    <source>
        <dbReference type="Proteomes" id="UP000226442"/>
    </source>
</evidence>
<dbReference type="SUPFAM" id="SSF52172">
    <property type="entry name" value="CheY-like"/>
    <property type="match status" value="1"/>
</dbReference>
<dbReference type="SMART" id="SM00052">
    <property type="entry name" value="EAL"/>
    <property type="match status" value="1"/>
</dbReference>
<dbReference type="InterPro" id="IPR001789">
    <property type="entry name" value="Sig_transdc_resp-reg_receiver"/>
</dbReference>
<comment type="caution">
    <text evidence="4">The sequence shown here is derived from an EMBL/GenBank/DDBJ whole genome shotgun (WGS) entry which is preliminary data.</text>
</comment>
<dbReference type="SMART" id="SM00448">
    <property type="entry name" value="REC"/>
    <property type="match status" value="1"/>
</dbReference>